<feature type="compositionally biased region" description="Polar residues" evidence="1">
    <location>
        <begin position="148"/>
        <end position="157"/>
    </location>
</feature>
<gene>
    <name evidence="2" type="ORF">Micbo1qcDRAFT_11573</name>
</gene>
<protein>
    <submittedName>
        <fullName evidence="2">Uncharacterized protein</fullName>
    </submittedName>
</protein>
<name>A0A136IIH2_9PEZI</name>
<proteinExistence type="predicted"/>
<dbReference type="EMBL" id="KQ964347">
    <property type="protein sequence ID" value="KXJ84712.1"/>
    <property type="molecule type" value="Genomic_DNA"/>
</dbReference>
<dbReference type="AlphaFoldDB" id="A0A136IIH2"/>
<evidence type="ECO:0000256" key="1">
    <source>
        <dbReference type="SAM" id="MobiDB-lite"/>
    </source>
</evidence>
<evidence type="ECO:0000313" key="2">
    <source>
        <dbReference type="EMBL" id="KXJ84712.1"/>
    </source>
</evidence>
<evidence type="ECO:0000313" key="3">
    <source>
        <dbReference type="Proteomes" id="UP000070501"/>
    </source>
</evidence>
<dbReference type="InParanoid" id="A0A136IIH2"/>
<reference evidence="3" key="1">
    <citation type="submission" date="2016-02" db="EMBL/GenBank/DDBJ databases">
        <title>Draft genome sequence of Microdochium bolleyi, a fungal endophyte of beachgrass.</title>
        <authorList>
            <consortium name="DOE Joint Genome Institute"/>
            <person name="David A.S."/>
            <person name="May G."/>
            <person name="Haridas S."/>
            <person name="Lim J."/>
            <person name="Wang M."/>
            <person name="Labutti K."/>
            <person name="Lipzen A."/>
            <person name="Barry K."/>
            <person name="Grigoriev I.V."/>
        </authorList>
    </citation>
    <scope>NUCLEOTIDE SEQUENCE [LARGE SCALE GENOMIC DNA]</scope>
    <source>
        <strain evidence="3">J235TASD1</strain>
    </source>
</reference>
<dbReference type="OrthoDB" id="4787346at2759"/>
<accession>A0A136IIH2</accession>
<keyword evidence="3" id="KW-1185">Reference proteome</keyword>
<organism evidence="2 3">
    <name type="scientific">Microdochium bolleyi</name>
    <dbReference type="NCBI Taxonomy" id="196109"/>
    <lineage>
        <taxon>Eukaryota</taxon>
        <taxon>Fungi</taxon>
        <taxon>Dikarya</taxon>
        <taxon>Ascomycota</taxon>
        <taxon>Pezizomycotina</taxon>
        <taxon>Sordariomycetes</taxon>
        <taxon>Xylariomycetidae</taxon>
        <taxon>Xylariales</taxon>
        <taxon>Microdochiaceae</taxon>
        <taxon>Microdochium</taxon>
    </lineage>
</organism>
<sequence>MHTRHIIMKNFDPLSRDRHAQIKHVHGKTALAHRPRSPLAFDKHDLKIKYTIPSKSAAMAAISNTSPAHAATIMATPSKSSADALGPAPSTNLSPAITTITISEVANAHDSSPRQSPDDSSAYSNNTTVTAHAGAADHQPDYKHPHLVSSTTPSSRHTPGAEDDNGGNESGSMVVQMAVDELRAMG</sequence>
<dbReference type="Proteomes" id="UP000070501">
    <property type="component" value="Unassembled WGS sequence"/>
</dbReference>
<feature type="region of interest" description="Disordered" evidence="1">
    <location>
        <begin position="107"/>
        <end position="126"/>
    </location>
</feature>
<feature type="region of interest" description="Disordered" evidence="1">
    <location>
        <begin position="135"/>
        <end position="175"/>
    </location>
</feature>